<protein>
    <submittedName>
        <fullName evidence="1">17083_t:CDS:1</fullName>
    </submittedName>
</protein>
<dbReference type="EMBL" id="CAJVQC010142410">
    <property type="protein sequence ID" value="CAG8844385.1"/>
    <property type="molecule type" value="Genomic_DNA"/>
</dbReference>
<sequence>SSDIIQSDVEDKDEMVNLLEVLTDCKTCWNSTYYAWQKILLLHSAMLTLVTSLRNKLDAASKRE</sequence>
<accession>A0ACA9SMW1</accession>
<reference evidence="1" key="1">
    <citation type="submission" date="2021-06" db="EMBL/GenBank/DDBJ databases">
        <authorList>
            <person name="Kallberg Y."/>
            <person name="Tangrot J."/>
            <person name="Rosling A."/>
        </authorList>
    </citation>
    <scope>NUCLEOTIDE SEQUENCE</scope>
    <source>
        <strain evidence="1">MA461A</strain>
    </source>
</reference>
<feature type="non-terminal residue" evidence="1">
    <location>
        <position position="1"/>
    </location>
</feature>
<evidence type="ECO:0000313" key="2">
    <source>
        <dbReference type="Proteomes" id="UP000789920"/>
    </source>
</evidence>
<gene>
    <name evidence="1" type="ORF">RPERSI_LOCUS33178</name>
</gene>
<name>A0ACA9SMW1_9GLOM</name>
<comment type="caution">
    <text evidence="1">The sequence shown here is derived from an EMBL/GenBank/DDBJ whole genome shotgun (WGS) entry which is preliminary data.</text>
</comment>
<proteinExistence type="predicted"/>
<feature type="non-terminal residue" evidence="1">
    <location>
        <position position="64"/>
    </location>
</feature>
<keyword evidence="2" id="KW-1185">Reference proteome</keyword>
<evidence type="ECO:0000313" key="1">
    <source>
        <dbReference type="EMBL" id="CAG8844385.1"/>
    </source>
</evidence>
<organism evidence="1 2">
    <name type="scientific">Racocetra persica</name>
    <dbReference type="NCBI Taxonomy" id="160502"/>
    <lineage>
        <taxon>Eukaryota</taxon>
        <taxon>Fungi</taxon>
        <taxon>Fungi incertae sedis</taxon>
        <taxon>Mucoromycota</taxon>
        <taxon>Glomeromycotina</taxon>
        <taxon>Glomeromycetes</taxon>
        <taxon>Diversisporales</taxon>
        <taxon>Gigasporaceae</taxon>
        <taxon>Racocetra</taxon>
    </lineage>
</organism>
<dbReference type="Proteomes" id="UP000789920">
    <property type="component" value="Unassembled WGS sequence"/>
</dbReference>